<dbReference type="STRING" id="1069083.GCA_000371805_00753"/>
<dbReference type="Gene3D" id="3.40.50.620">
    <property type="entry name" value="HUPs"/>
    <property type="match status" value="1"/>
</dbReference>
<evidence type="ECO:0000313" key="2">
    <source>
        <dbReference type="Proteomes" id="UP000053695"/>
    </source>
</evidence>
<dbReference type="SUPFAM" id="SSF52402">
    <property type="entry name" value="Adenine nucleotide alpha hydrolases-like"/>
    <property type="match status" value="1"/>
</dbReference>
<reference evidence="1 2" key="1">
    <citation type="journal article" date="2013" name="Genome Announc.">
        <title>Draft Genome Sequence of a Highly Flagellated, Fast-Swimming Archaeon, Methanocaldococcus villosus Strain KIN24-T80 (DSM 22612).</title>
        <authorList>
            <person name="Thennarasu S."/>
            <person name="Polireddy D."/>
            <person name="Antony A."/>
            <person name="Yada M.R."/>
            <person name="Algarawi S."/>
            <person name="Sivakumar N."/>
        </authorList>
    </citation>
    <scope>NUCLEOTIDE SEQUENCE [LARGE SCALE GENOMIC DNA]</scope>
    <source>
        <strain evidence="1 2">KIN24-T80</strain>
    </source>
</reference>
<protein>
    <submittedName>
        <fullName evidence="1">Uncharacterized protein</fullName>
    </submittedName>
</protein>
<dbReference type="InterPro" id="IPR014729">
    <property type="entry name" value="Rossmann-like_a/b/a_fold"/>
</dbReference>
<comment type="caution">
    <text evidence="1">The sequence shown here is derived from an EMBL/GenBank/DDBJ whole genome shotgun (WGS) entry which is preliminary data.</text>
</comment>
<evidence type="ECO:0000313" key="1">
    <source>
        <dbReference type="EMBL" id="ENN95863.1"/>
    </source>
</evidence>
<sequence>MEAYLLYSGGKDSSLAALLLKKLNYDLTLITINFGVIDSYKLAQETAKALGFRHKVIKLNREIVEKAADMVISDGYPANAINYIHKTVLETLADKYKVLADGIRRDDRVPKLSYSEIQSLEMRKGIQYISPLMGFGHKTIKELINKFFIIEEIKSGTKLTSDYEVEIREILKEKGYNPKDYFPEHKQTRVLGWKNGEQ</sequence>
<name>N6V0M1_9EURY</name>
<dbReference type="AlphaFoldDB" id="N6V0M1"/>
<accession>N6V0M1</accession>
<gene>
    <name evidence="1" type="ORF">J422_05559</name>
</gene>
<dbReference type="PATRIC" id="fig|1069083.5.peg.1085"/>
<keyword evidence="2" id="KW-1185">Reference proteome</keyword>
<dbReference type="NCBIfam" id="NF011155">
    <property type="entry name" value="PRK14561.1"/>
    <property type="match status" value="1"/>
</dbReference>
<dbReference type="Proteomes" id="UP000053695">
    <property type="component" value="Unassembled WGS sequence"/>
</dbReference>
<organism evidence="1 2">
    <name type="scientific">Methanocaldococcus villosus KIN24-T80</name>
    <dbReference type="NCBI Taxonomy" id="1069083"/>
    <lineage>
        <taxon>Archaea</taxon>
        <taxon>Methanobacteriati</taxon>
        <taxon>Methanobacteriota</taxon>
        <taxon>Methanomada group</taxon>
        <taxon>Methanococci</taxon>
        <taxon>Methanococcales</taxon>
        <taxon>Methanocaldococcaceae</taxon>
        <taxon>Methanocaldococcus</taxon>
    </lineage>
</organism>
<proteinExistence type="predicted"/>
<dbReference type="Pfam" id="PF24167">
    <property type="entry name" value="DUF7411"/>
    <property type="match status" value="1"/>
</dbReference>
<dbReference type="InterPro" id="IPR055834">
    <property type="entry name" value="DUF7411"/>
</dbReference>
<dbReference type="RefSeq" id="WP_004592616.1">
    <property type="nucleotide sequence ID" value="NZ_APMM01000042.1"/>
</dbReference>
<dbReference type="EMBL" id="APMM01000042">
    <property type="protein sequence ID" value="ENN95863.1"/>
    <property type="molecule type" value="Genomic_DNA"/>
</dbReference>
<dbReference type="OrthoDB" id="108920at2157"/>